<dbReference type="InterPro" id="IPR040042">
    <property type="entry name" value="Branching_enz_MT3115-like"/>
</dbReference>
<organism evidence="1 2">
    <name type="scientific">Paenibacillus hexagrammi</name>
    <dbReference type="NCBI Taxonomy" id="2908839"/>
    <lineage>
        <taxon>Bacteria</taxon>
        <taxon>Bacillati</taxon>
        <taxon>Bacillota</taxon>
        <taxon>Bacilli</taxon>
        <taxon>Bacillales</taxon>
        <taxon>Paenibacillaceae</taxon>
        <taxon>Paenibacillus</taxon>
    </lineage>
</organism>
<sequence>MNEAVHGYIGFLLHAHLPYVRQEIDSASLEERWFYEAVTESYLPLMEMMDRLLKEQIPYHLTLSVSPPCSP</sequence>
<evidence type="ECO:0000313" key="1">
    <source>
        <dbReference type="EMBL" id="UJF34390.1"/>
    </source>
</evidence>
<dbReference type="Proteomes" id="UP001649230">
    <property type="component" value="Chromosome"/>
</dbReference>
<accession>A0ABY3SMP7</accession>
<name>A0ABY3SMP7_9BACL</name>
<dbReference type="PANTHER" id="PTHR41695">
    <property type="entry name" value="1,4-ALPHA-GLUCAN BRANCHING ENZYME RV3031-RELATED"/>
    <property type="match status" value="1"/>
</dbReference>
<gene>
    <name evidence="1" type="ORF">L0M14_04065</name>
</gene>
<dbReference type="PANTHER" id="PTHR41695:SF1">
    <property type="entry name" value="1,4-ALPHA-GLUCAN BRANCHING ENZYME TK1436"/>
    <property type="match status" value="1"/>
</dbReference>
<keyword evidence="2" id="KW-1185">Reference proteome</keyword>
<proteinExistence type="predicted"/>
<protein>
    <recommendedName>
        <fullName evidence="3">Glycoside hydrolase family 57 N-terminal domain-containing protein</fullName>
    </recommendedName>
</protein>
<evidence type="ECO:0008006" key="3">
    <source>
        <dbReference type="Google" id="ProtNLM"/>
    </source>
</evidence>
<dbReference type="RefSeq" id="WP_235120964.1">
    <property type="nucleotide sequence ID" value="NZ_CP090978.1"/>
</dbReference>
<dbReference type="Gene3D" id="3.20.110.10">
    <property type="entry name" value="Glycoside hydrolase 38, N terminal domain"/>
    <property type="match status" value="1"/>
</dbReference>
<evidence type="ECO:0000313" key="2">
    <source>
        <dbReference type="Proteomes" id="UP001649230"/>
    </source>
</evidence>
<dbReference type="SUPFAM" id="SSF88713">
    <property type="entry name" value="Glycoside hydrolase/deacetylase"/>
    <property type="match status" value="1"/>
</dbReference>
<dbReference type="InterPro" id="IPR027291">
    <property type="entry name" value="Glyco_hydro_38_N_sf"/>
</dbReference>
<dbReference type="InterPro" id="IPR011330">
    <property type="entry name" value="Glyco_hydro/deAcase_b/a-brl"/>
</dbReference>
<reference evidence="1 2" key="1">
    <citation type="journal article" date="2024" name="Int. J. Syst. Evol. Microbiol.">
        <title>Paenibacillus hexagrammi sp. nov., a novel bacterium isolated from the gut content of Hexagrammos agrammus.</title>
        <authorList>
            <person name="Jung H.K."/>
            <person name="Kim D.G."/>
            <person name="Zin H."/>
            <person name="Park J."/>
            <person name="Jung H."/>
            <person name="Kim Y.O."/>
            <person name="Kong H.J."/>
            <person name="Kim J.W."/>
            <person name="Kim Y.S."/>
        </authorList>
    </citation>
    <scope>NUCLEOTIDE SEQUENCE [LARGE SCALE GENOMIC DNA]</scope>
    <source>
        <strain evidence="1 2">YPD9-1</strain>
    </source>
</reference>
<dbReference type="EMBL" id="CP090978">
    <property type="protein sequence ID" value="UJF34390.1"/>
    <property type="molecule type" value="Genomic_DNA"/>
</dbReference>